<dbReference type="GO" id="GO:0005524">
    <property type="term" value="F:ATP binding"/>
    <property type="evidence" value="ECO:0007669"/>
    <property type="project" value="UniProtKB-UniRule"/>
</dbReference>
<evidence type="ECO:0000256" key="6">
    <source>
        <dbReference type="ARBA" id="ARBA00022777"/>
    </source>
</evidence>
<evidence type="ECO:0000256" key="9">
    <source>
        <dbReference type="HAMAP-Rule" id="MF_00061"/>
    </source>
</evidence>
<organism evidence="12 13">
    <name type="scientific">Terriglobus albidus</name>
    <dbReference type="NCBI Taxonomy" id="1592106"/>
    <lineage>
        <taxon>Bacteria</taxon>
        <taxon>Pseudomonadati</taxon>
        <taxon>Acidobacteriota</taxon>
        <taxon>Terriglobia</taxon>
        <taxon>Terriglobales</taxon>
        <taxon>Acidobacteriaceae</taxon>
        <taxon>Terriglobus</taxon>
    </lineage>
</organism>
<keyword evidence="6 9" id="KW-0418">Kinase</keyword>
<accession>A0A5B9E8N9</accession>
<feature type="domain" description="GHMP kinase C-terminal" evidence="11">
    <location>
        <begin position="232"/>
        <end position="292"/>
    </location>
</feature>
<evidence type="ECO:0000313" key="13">
    <source>
        <dbReference type="Proteomes" id="UP000321820"/>
    </source>
</evidence>
<evidence type="ECO:0000256" key="8">
    <source>
        <dbReference type="ARBA" id="ARBA00032554"/>
    </source>
</evidence>
<evidence type="ECO:0000256" key="5">
    <source>
        <dbReference type="ARBA" id="ARBA00022741"/>
    </source>
</evidence>
<dbReference type="InterPro" id="IPR036554">
    <property type="entry name" value="GHMP_kinase_C_sf"/>
</dbReference>
<dbReference type="UniPathway" id="UPA00056">
    <property type="reaction ID" value="UER00094"/>
</dbReference>
<dbReference type="GO" id="GO:0016114">
    <property type="term" value="P:terpenoid biosynthetic process"/>
    <property type="evidence" value="ECO:0007669"/>
    <property type="project" value="UniProtKB-UniRule"/>
</dbReference>
<dbReference type="NCBIfam" id="TIGR00154">
    <property type="entry name" value="ispE"/>
    <property type="match status" value="1"/>
</dbReference>
<dbReference type="InterPro" id="IPR004424">
    <property type="entry name" value="IspE"/>
</dbReference>
<dbReference type="Proteomes" id="UP000321820">
    <property type="component" value="Chromosome"/>
</dbReference>
<keyword evidence="7 9" id="KW-0067">ATP-binding</keyword>
<sequence>MTTVRSYSKINLGLHIGPPRPDGYHHLATIYQTIELHDLVTVTATVSGETSITLRCQHPGVPCDERNTAYKAVAMALDALETKAAVEIAIDKRLPVQGGIGAGSANAAAAILALEAELGRQLTANARLALAGGVGSDVPMFLIGGTMLGIERGEETFPLPDLPSFHIVTAFPEVGVSTPQAFRDWDATLTQNAENDRLIEFRRRVAMAFAGQPGVSGKAGDLAEEPLLALVRTGLENDFETVVFPQQPSLRALKSALEEGSLYSALSGSGSSLFGLYCTEEAAQAAQQRVRSLGCEARQTRTLPRSEYWATMFI</sequence>
<evidence type="ECO:0000256" key="2">
    <source>
        <dbReference type="ARBA" id="ARBA00012052"/>
    </source>
</evidence>
<dbReference type="InterPro" id="IPR014721">
    <property type="entry name" value="Ribsml_uS5_D2-typ_fold_subgr"/>
</dbReference>
<dbReference type="GO" id="GO:0050515">
    <property type="term" value="F:4-(cytidine 5'-diphospho)-2-C-methyl-D-erythritol kinase activity"/>
    <property type="evidence" value="ECO:0007669"/>
    <property type="project" value="UniProtKB-UniRule"/>
</dbReference>
<dbReference type="PANTHER" id="PTHR43527:SF2">
    <property type="entry name" value="4-DIPHOSPHOCYTIDYL-2-C-METHYL-D-ERYTHRITOL KINASE, CHLOROPLASTIC"/>
    <property type="match status" value="1"/>
</dbReference>
<protein>
    <recommendedName>
        <fullName evidence="3 9">4-diphosphocytidyl-2-C-methyl-D-erythritol kinase</fullName>
        <shortName evidence="9">CMK</shortName>
        <ecNumber evidence="2 9">2.7.1.148</ecNumber>
    </recommendedName>
    <alternativeName>
        <fullName evidence="8 9">4-(cytidine-5'-diphospho)-2-C-methyl-D-erythritol kinase</fullName>
    </alternativeName>
</protein>
<dbReference type="Gene3D" id="3.30.70.890">
    <property type="entry name" value="GHMP kinase, C-terminal domain"/>
    <property type="match status" value="1"/>
</dbReference>
<feature type="active site" evidence="9">
    <location>
        <position position="137"/>
    </location>
</feature>
<proteinExistence type="inferred from homology"/>
<dbReference type="SUPFAM" id="SSF54211">
    <property type="entry name" value="Ribosomal protein S5 domain 2-like"/>
    <property type="match status" value="1"/>
</dbReference>
<comment type="catalytic activity">
    <reaction evidence="9">
        <text>4-CDP-2-C-methyl-D-erythritol + ATP = 4-CDP-2-C-methyl-D-erythritol 2-phosphate + ADP + H(+)</text>
        <dbReference type="Rhea" id="RHEA:18437"/>
        <dbReference type="ChEBI" id="CHEBI:15378"/>
        <dbReference type="ChEBI" id="CHEBI:30616"/>
        <dbReference type="ChEBI" id="CHEBI:57823"/>
        <dbReference type="ChEBI" id="CHEBI:57919"/>
        <dbReference type="ChEBI" id="CHEBI:456216"/>
        <dbReference type="EC" id="2.7.1.148"/>
    </reaction>
</comment>
<comment type="similarity">
    <text evidence="1 9">Belongs to the GHMP kinase family. IspE subfamily.</text>
</comment>
<dbReference type="Pfam" id="PF08544">
    <property type="entry name" value="GHMP_kinases_C"/>
    <property type="match status" value="1"/>
</dbReference>
<dbReference type="EMBL" id="CP042806">
    <property type="protein sequence ID" value="QEE27485.1"/>
    <property type="molecule type" value="Genomic_DNA"/>
</dbReference>
<dbReference type="GO" id="GO:0019288">
    <property type="term" value="P:isopentenyl diphosphate biosynthetic process, methylerythritol 4-phosphate pathway"/>
    <property type="evidence" value="ECO:0007669"/>
    <property type="project" value="UniProtKB-UniRule"/>
</dbReference>
<evidence type="ECO:0000256" key="1">
    <source>
        <dbReference type="ARBA" id="ARBA00009684"/>
    </source>
</evidence>
<dbReference type="InterPro" id="IPR006204">
    <property type="entry name" value="GHMP_kinase_N_dom"/>
</dbReference>
<dbReference type="AlphaFoldDB" id="A0A5B9E8N9"/>
<comment type="pathway">
    <text evidence="9">Isoprenoid biosynthesis; isopentenyl diphosphate biosynthesis via DXP pathway; isopentenyl diphosphate from 1-deoxy-D-xylulose 5-phosphate: step 3/6.</text>
</comment>
<evidence type="ECO:0000256" key="3">
    <source>
        <dbReference type="ARBA" id="ARBA00017473"/>
    </source>
</evidence>
<evidence type="ECO:0000256" key="4">
    <source>
        <dbReference type="ARBA" id="ARBA00022679"/>
    </source>
</evidence>
<dbReference type="EC" id="2.7.1.148" evidence="2 9"/>
<name>A0A5B9E8N9_9BACT</name>
<keyword evidence="5 9" id="KW-0547">Nucleotide-binding</keyword>
<reference evidence="12 13" key="1">
    <citation type="submission" date="2019-08" db="EMBL/GenBank/DDBJ databases">
        <title>Complete genome sequence of Terriglobus albidus strain ORNL.</title>
        <authorList>
            <person name="Podar M."/>
        </authorList>
    </citation>
    <scope>NUCLEOTIDE SEQUENCE [LARGE SCALE GENOMIC DNA]</scope>
    <source>
        <strain evidence="12 13">ORNL</strain>
    </source>
</reference>
<evidence type="ECO:0000259" key="11">
    <source>
        <dbReference type="Pfam" id="PF08544"/>
    </source>
</evidence>
<dbReference type="HAMAP" id="MF_00061">
    <property type="entry name" value="IspE"/>
    <property type="match status" value="1"/>
</dbReference>
<dbReference type="SUPFAM" id="SSF55060">
    <property type="entry name" value="GHMP Kinase, C-terminal domain"/>
    <property type="match status" value="1"/>
</dbReference>
<dbReference type="Pfam" id="PF00288">
    <property type="entry name" value="GHMP_kinases_N"/>
    <property type="match status" value="1"/>
</dbReference>
<dbReference type="InterPro" id="IPR020568">
    <property type="entry name" value="Ribosomal_Su5_D2-typ_SF"/>
</dbReference>
<comment type="function">
    <text evidence="9">Catalyzes the phosphorylation of the position 2 hydroxy group of 4-diphosphocytidyl-2C-methyl-D-erythritol.</text>
</comment>
<dbReference type="PANTHER" id="PTHR43527">
    <property type="entry name" value="4-DIPHOSPHOCYTIDYL-2-C-METHYL-D-ERYTHRITOL KINASE, CHLOROPLASTIC"/>
    <property type="match status" value="1"/>
</dbReference>
<evidence type="ECO:0000259" key="10">
    <source>
        <dbReference type="Pfam" id="PF00288"/>
    </source>
</evidence>
<dbReference type="Gene3D" id="3.30.230.10">
    <property type="match status" value="1"/>
</dbReference>
<dbReference type="PIRSF" id="PIRSF010376">
    <property type="entry name" value="IspE"/>
    <property type="match status" value="1"/>
</dbReference>
<gene>
    <name evidence="9 12" type="primary">ispE</name>
    <name evidence="12" type="ORF">FTW19_05345</name>
</gene>
<dbReference type="KEGG" id="talb:FTW19_05345"/>
<evidence type="ECO:0000313" key="12">
    <source>
        <dbReference type="EMBL" id="QEE27485.1"/>
    </source>
</evidence>
<feature type="domain" description="GHMP kinase N-terminal" evidence="10">
    <location>
        <begin position="67"/>
        <end position="145"/>
    </location>
</feature>
<keyword evidence="9" id="KW-0414">Isoprene biosynthesis</keyword>
<keyword evidence="4 9" id="KW-0808">Transferase</keyword>
<evidence type="ECO:0000256" key="7">
    <source>
        <dbReference type="ARBA" id="ARBA00022840"/>
    </source>
</evidence>
<feature type="active site" evidence="9">
    <location>
        <position position="9"/>
    </location>
</feature>
<dbReference type="RefSeq" id="WP_147646676.1">
    <property type="nucleotide sequence ID" value="NZ_CP042806.1"/>
</dbReference>
<keyword evidence="13" id="KW-1185">Reference proteome</keyword>
<comment type="caution">
    <text evidence="9">Lacks conserved residue(s) required for the propagation of feature annotation.</text>
</comment>
<dbReference type="OrthoDB" id="9809438at2"/>
<dbReference type="InterPro" id="IPR013750">
    <property type="entry name" value="GHMP_kinase_C_dom"/>
</dbReference>